<evidence type="ECO:0000256" key="2">
    <source>
        <dbReference type="SAM" id="SignalP"/>
    </source>
</evidence>
<gene>
    <name evidence="3" type="ORF">BDK89_0189</name>
</gene>
<evidence type="ECO:0000313" key="3">
    <source>
        <dbReference type="EMBL" id="TDT14634.1"/>
    </source>
</evidence>
<feature type="compositionally biased region" description="Low complexity" evidence="1">
    <location>
        <begin position="37"/>
        <end position="46"/>
    </location>
</feature>
<feature type="region of interest" description="Disordered" evidence="1">
    <location>
        <begin position="24"/>
        <end position="68"/>
    </location>
</feature>
<evidence type="ECO:0008006" key="5">
    <source>
        <dbReference type="Google" id="ProtNLM"/>
    </source>
</evidence>
<comment type="caution">
    <text evidence="3">The sequence shown here is derived from an EMBL/GenBank/DDBJ whole genome shotgun (WGS) entry which is preliminary data.</text>
</comment>
<dbReference type="AlphaFoldDB" id="A0A4R7HVV2"/>
<name>A0A4R7HVV2_9ACTN</name>
<feature type="signal peptide" evidence="2">
    <location>
        <begin position="1"/>
        <end position="26"/>
    </location>
</feature>
<evidence type="ECO:0000313" key="4">
    <source>
        <dbReference type="Proteomes" id="UP000294558"/>
    </source>
</evidence>
<protein>
    <recommendedName>
        <fullName evidence="5">LPXTG-motif cell wall-anchored protein</fullName>
    </recommendedName>
</protein>
<keyword evidence="4" id="KW-1185">Reference proteome</keyword>
<proteinExistence type="predicted"/>
<organism evidence="3 4">
    <name type="scientific">Ilumatobacter fluminis</name>
    <dbReference type="NCBI Taxonomy" id="467091"/>
    <lineage>
        <taxon>Bacteria</taxon>
        <taxon>Bacillati</taxon>
        <taxon>Actinomycetota</taxon>
        <taxon>Acidimicrobiia</taxon>
        <taxon>Acidimicrobiales</taxon>
        <taxon>Ilumatobacteraceae</taxon>
        <taxon>Ilumatobacter</taxon>
    </lineage>
</organism>
<accession>A0A4R7HVV2</accession>
<reference evidence="3 4" key="1">
    <citation type="submission" date="2019-03" db="EMBL/GenBank/DDBJ databases">
        <title>Sequencing the genomes of 1000 actinobacteria strains.</title>
        <authorList>
            <person name="Klenk H.-P."/>
        </authorList>
    </citation>
    <scope>NUCLEOTIDE SEQUENCE [LARGE SCALE GENOMIC DNA]</scope>
    <source>
        <strain evidence="3 4">DSM 18936</strain>
    </source>
</reference>
<dbReference type="EMBL" id="SOAU01000001">
    <property type="protein sequence ID" value="TDT14634.1"/>
    <property type="molecule type" value="Genomic_DNA"/>
</dbReference>
<keyword evidence="2" id="KW-0732">Signal</keyword>
<dbReference type="Proteomes" id="UP000294558">
    <property type="component" value="Unassembled WGS sequence"/>
</dbReference>
<feature type="chain" id="PRO_5020215129" description="LPXTG-motif cell wall-anchored protein" evidence="2">
    <location>
        <begin position="27"/>
        <end position="229"/>
    </location>
</feature>
<evidence type="ECO:0000256" key="1">
    <source>
        <dbReference type="SAM" id="MobiDB-lite"/>
    </source>
</evidence>
<dbReference type="RefSeq" id="WP_166657290.1">
    <property type="nucleotide sequence ID" value="NZ_SOAU01000001.1"/>
</dbReference>
<sequence>MGRGRTGAALIGAAVALMVGGSVASAGPDPSVPEPSVPETSAPETSAPEPTIPVETSVPPTEPSVPAESETYTISVSIDADEDFLIAREARVALHNPEVADPLSEAMPCTSVPVCQRFEVQPGEYRLTFAIENSDEAAYFLTLEDGSPGMSFGLSVTDSDVELLFGVGAVGTPPLPPSTSSTTSTVAAAGPVPVAELPETGSNGRLGVASLLLITVGFGCVVAARRRPA</sequence>